<dbReference type="OrthoDB" id="9782703at2"/>
<reference evidence="7 8" key="1">
    <citation type="journal article" date="2007" name="Int. J. Syst. Evol. Microbiol.">
        <title>Oceanobacillus profundus sp. nov., isolated from a deep-sea sediment core.</title>
        <authorList>
            <person name="Kim Y.G."/>
            <person name="Choi D.H."/>
            <person name="Hyun S."/>
            <person name="Cho B.C."/>
        </authorList>
    </citation>
    <scope>NUCLEOTIDE SEQUENCE [LARGE SCALE GENOMIC DNA]</scope>
    <source>
        <strain evidence="7 8">DSM 18246</strain>
    </source>
</reference>
<evidence type="ECO:0000256" key="4">
    <source>
        <dbReference type="ARBA" id="ARBA00023163"/>
    </source>
</evidence>
<feature type="domain" description="RNA polymerase sigma factor 70 region 4 type 2" evidence="6">
    <location>
        <begin position="104"/>
        <end position="151"/>
    </location>
</feature>
<feature type="domain" description="RNA polymerase sigma-70 region 2" evidence="5">
    <location>
        <begin position="23"/>
        <end position="76"/>
    </location>
</feature>
<comment type="similarity">
    <text evidence="1">Belongs to the sigma-70 factor family. ECF subfamily.</text>
</comment>
<dbReference type="Gene3D" id="1.10.1740.10">
    <property type="match status" value="1"/>
</dbReference>
<keyword evidence="8" id="KW-1185">Reference proteome</keyword>
<dbReference type="GO" id="GO:0006352">
    <property type="term" value="P:DNA-templated transcription initiation"/>
    <property type="evidence" value="ECO:0007669"/>
    <property type="project" value="InterPro"/>
</dbReference>
<evidence type="ECO:0000256" key="3">
    <source>
        <dbReference type="ARBA" id="ARBA00023082"/>
    </source>
</evidence>
<dbReference type="PANTHER" id="PTHR43133:SF51">
    <property type="entry name" value="RNA POLYMERASE SIGMA FACTOR"/>
    <property type="match status" value="1"/>
</dbReference>
<dbReference type="SUPFAM" id="SSF88946">
    <property type="entry name" value="Sigma2 domain of RNA polymerase sigma factors"/>
    <property type="match status" value="1"/>
</dbReference>
<comment type="caution">
    <text evidence="7">The sequence shown here is derived from an EMBL/GenBank/DDBJ whole genome shotgun (WGS) entry which is preliminary data.</text>
</comment>
<evidence type="ECO:0000259" key="6">
    <source>
        <dbReference type="Pfam" id="PF08281"/>
    </source>
</evidence>
<dbReference type="GO" id="GO:0003677">
    <property type="term" value="F:DNA binding"/>
    <property type="evidence" value="ECO:0007669"/>
    <property type="project" value="InterPro"/>
</dbReference>
<dbReference type="Pfam" id="PF08281">
    <property type="entry name" value="Sigma70_r4_2"/>
    <property type="match status" value="1"/>
</dbReference>
<dbReference type="Gene3D" id="1.10.10.10">
    <property type="entry name" value="Winged helix-like DNA-binding domain superfamily/Winged helix DNA-binding domain"/>
    <property type="match status" value="1"/>
</dbReference>
<dbReference type="InterPro" id="IPR007627">
    <property type="entry name" value="RNA_pol_sigma70_r2"/>
</dbReference>
<keyword evidence="3" id="KW-0731">Sigma factor</keyword>
<evidence type="ECO:0000256" key="2">
    <source>
        <dbReference type="ARBA" id="ARBA00023015"/>
    </source>
</evidence>
<dbReference type="Pfam" id="PF04542">
    <property type="entry name" value="Sigma70_r2"/>
    <property type="match status" value="1"/>
</dbReference>
<dbReference type="SUPFAM" id="SSF88659">
    <property type="entry name" value="Sigma3 and sigma4 domains of RNA polymerase sigma factors"/>
    <property type="match status" value="1"/>
</dbReference>
<sequence>MKEIGKHIIKRVRKGNVKAFEKLVQHYQQSVYNLCILLMGNEEKAEEIANETFLYVYAHMDDYFTEDKKFSIWLYQSMVCLTQEQFMEGFSTGEVNSAKGILPLLQHVPFNKRVAVILETWYHLSDQEISEVLHTTKSEVRTSIYQAREKLSEALKSMDSTEKENVLFRIG</sequence>
<evidence type="ECO:0000256" key="1">
    <source>
        <dbReference type="ARBA" id="ARBA00010641"/>
    </source>
</evidence>
<accession>A0A417YMQ1</accession>
<dbReference type="InterPro" id="IPR039425">
    <property type="entry name" value="RNA_pol_sigma-70-like"/>
</dbReference>
<name>A0A417YMQ1_9BACI</name>
<protein>
    <submittedName>
        <fullName evidence="7">Uncharacterized protein</fullName>
    </submittedName>
</protein>
<dbReference type="AlphaFoldDB" id="A0A417YMQ1"/>
<dbReference type="PANTHER" id="PTHR43133">
    <property type="entry name" value="RNA POLYMERASE ECF-TYPE SIGMA FACTO"/>
    <property type="match status" value="1"/>
</dbReference>
<gene>
    <name evidence="7" type="ORF">D1B32_00225</name>
</gene>
<dbReference type="InterPro" id="IPR013249">
    <property type="entry name" value="RNA_pol_sigma70_r4_t2"/>
</dbReference>
<dbReference type="InterPro" id="IPR013325">
    <property type="entry name" value="RNA_pol_sigma_r2"/>
</dbReference>
<keyword evidence="2" id="KW-0805">Transcription regulation</keyword>
<dbReference type="EMBL" id="QWEH01000001">
    <property type="protein sequence ID" value="RHW35084.1"/>
    <property type="molecule type" value="Genomic_DNA"/>
</dbReference>
<dbReference type="InterPro" id="IPR013324">
    <property type="entry name" value="RNA_pol_sigma_r3/r4-like"/>
</dbReference>
<dbReference type="Proteomes" id="UP000285456">
    <property type="component" value="Unassembled WGS sequence"/>
</dbReference>
<proteinExistence type="inferred from homology"/>
<dbReference type="RefSeq" id="WP_095310298.1">
    <property type="nucleotide sequence ID" value="NZ_JAMAWL010000004.1"/>
</dbReference>
<evidence type="ECO:0000313" key="7">
    <source>
        <dbReference type="EMBL" id="RHW35084.1"/>
    </source>
</evidence>
<dbReference type="GO" id="GO:0016987">
    <property type="term" value="F:sigma factor activity"/>
    <property type="evidence" value="ECO:0007669"/>
    <property type="project" value="UniProtKB-KW"/>
</dbReference>
<organism evidence="7 8">
    <name type="scientific">Oceanobacillus profundus</name>
    <dbReference type="NCBI Taxonomy" id="372463"/>
    <lineage>
        <taxon>Bacteria</taxon>
        <taxon>Bacillati</taxon>
        <taxon>Bacillota</taxon>
        <taxon>Bacilli</taxon>
        <taxon>Bacillales</taxon>
        <taxon>Bacillaceae</taxon>
        <taxon>Oceanobacillus</taxon>
    </lineage>
</organism>
<keyword evidence="4" id="KW-0804">Transcription</keyword>
<dbReference type="InterPro" id="IPR036388">
    <property type="entry name" value="WH-like_DNA-bd_sf"/>
</dbReference>
<evidence type="ECO:0000313" key="8">
    <source>
        <dbReference type="Proteomes" id="UP000285456"/>
    </source>
</evidence>
<evidence type="ECO:0000259" key="5">
    <source>
        <dbReference type="Pfam" id="PF04542"/>
    </source>
</evidence>